<dbReference type="OrthoDB" id="328108at2157"/>
<dbReference type="Gene3D" id="3.40.190.10">
    <property type="entry name" value="Periplasmic binding protein-like II"/>
    <property type="match status" value="2"/>
</dbReference>
<evidence type="ECO:0000313" key="3">
    <source>
        <dbReference type="Proteomes" id="UP000509667"/>
    </source>
</evidence>
<dbReference type="PROSITE" id="PS51318">
    <property type="entry name" value="TAT"/>
    <property type="match status" value="1"/>
</dbReference>
<dbReference type="SUPFAM" id="SSF53850">
    <property type="entry name" value="Periplasmic binding protein-like II"/>
    <property type="match status" value="1"/>
</dbReference>
<evidence type="ECO:0000256" key="1">
    <source>
        <dbReference type="SAM" id="MobiDB-lite"/>
    </source>
</evidence>
<dbReference type="NCBIfam" id="TIGR01409">
    <property type="entry name" value="TAT_signal_seq"/>
    <property type="match status" value="1"/>
</dbReference>
<dbReference type="InterPro" id="IPR050490">
    <property type="entry name" value="Bact_solute-bd_prot1"/>
</dbReference>
<feature type="compositionally biased region" description="Gly residues" evidence="1">
    <location>
        <begin position="39"/>
        <end position="68"/>
    </location>
</feature>
<dbReference type="PANTHER" id="PTHR43649">
    <property type="entry name" value="ARABINOSE-BINDING PROTEIN-RELATED"/>
    <property type="match status" value="1"/>
</dbReference>
<organism evidence="2 3">
    <name type="scientific">Halosimplex rubrum</name>
    <dbReference type="NCBI Taxonomy" id="869889"/>
    <lineage>
        <taxon>Archaea</taxon>
        <taxon>Methanobacteriati</taxon>
        <taxon>Methanobacteriota</taxon>
        <taxon>Stenosarchaea group</taxon>
        <taxon>Halobacteria</taxon>
        <taxon>Halobacteriales</taxon>
        <taxon>Haloarculaceae</taxon>
        <taxon>Halosimplex</taxon>
    </lineage>
</organism>
<dbReference type="InterPro" id="IPR006059">
    <property type="entry name" value="SBP"/>
</dbReference>
<dbReference type="AlphaFoldDB" id="A0A7D5P6D2"/>
<evidence type="ECO:0000313" key="2">
    <source>
        <dbReference type="EMBL" id="QLH79604.1"/>
    </source>
</evidence>
<accession>A0A7D5P6D2</accession>
<dbReference type="Pfam" id="PF01547">
    <property type="entry name" value="SBP_bac_1"/>
    <property type="match status" value="1"/>
</dbReference>
<gene>
    <name evidence="2" type="ORF">HZS55_20925</name>
</gene>
<dbReference type="EMBL" id="CP058910">
    <property type="protein sequence ID" value="QLH79604.1"/>
    <property type="molecule type" value="Genomic_DNA"/>
</dbReference>
<dbReference type="InterPro" id="IPR019546">
    <property type="entry name" value="TAT_signal_bac_arc"/>
</dbReference>
<feature type="region of interest" description="Disordered" evidence="1">
    <location>
        <begin position="37"/>
        <end position="72"/>
    </location>
</feature>
<proteinExistence type="predicted"/>
<dbReference type="GeneID" id="56080382"/>
<name>A0A7D5P6D2_9EURY</name>
<dbReference type="KEGG" id="hrr:HZS55_20925"/>
<sequence length="529" mass="56084">MSQNSSSGAESGPGASSSRRRFVKAVGVAGAVGLAGCQDGAGPGAGNGTDGTGDGTGGDGGGGGGGGTVEMAMPSNVTDRAEDTRQALYDAGLSEDIEVTFLSTSEISGDVQAQYRSWLNAGRETPDVFRMDSGWTIPFIVRDQLVNLSERLSQEAQSMLDEHYFEAPLESARAPAQAVGGGGGDTDTGTGMGGGPRGELYGVPWQVGFPTIQYRQDLVTDAGFDPEGNNWGTEPMTWQRFSEVIAETHGNADVEYGFNWQGTDYVGLACCTFNEFMSTWGGAYFGGRDTLFGPVGDRPVTVNEEPVHQALRMVRALIHGSDDEQALDGYRQISPNAVLEWTEGPSLSPFTNGNAVALRYWPSGIFEAATAFEESGDLSPDDLGTMPIPYAVSQEESEYEGIGGTASALGGWHLTVNPNSQNVDAAVQVIEATMQQSFRTFQFSELGYLTGDRRLFDPENVGDVDPWGPHLETLRVAGENAIPRPVTVVWPDQSSQIASRVNAVIAQQQAPEEAMSALAGSLEELEQSV</sequence>
<reference evidence="2 3" key="1">
    <citation type="submission" date="2020-07" db="EMBL/GenBank/DDBJ databases">
        <title>Halosimplex pelagicum sp. nov. and Halosimplex rubrum sp. nov., isolated from salted brown alga Laminaria, and emended description of the genus Halosimplex.</title>
        <authorList>
            <person name="Cui H."/>
        </authorList>
    </citation>
    <scope>NUCLEOTIDE SEQUENCE [LARGE SCALE GENOMIC DNA]</scope>
    <source>
        <strain evidence="2 3">R27</strain>
    </source>
</reference>
<dbReference type="Proteomes" id="UP000509667">
    <property type="component" value="Chromosome"/>
</dbReference>
<dbReference type="PANTHER" id="PTHR43649:SF12">
    <property type="entry name" value="DIACETYLCHITOBIOSE BINDING PROTEIN DASA"/>
    <property type="match status" value="1"/>
</dbReference>
<dbReference type="InterPro" id="IPR006311">
    <property type="entry name" value="TAT_signal"/>
</dbReference>
<protein>
    <submittedName>
        <fullName evidence="2">Extracellular solute-binding protein</fullName>
    </submittedName>
</protein>
<dbReference type="RefSeq" id="WP_179909469.1">
    <property type="nucleotide sequence ID" value="NZ_CP058910.1"/>
</dbReference>
<keyword evidence="3" id="KW-1185">Reference proteome</keyword>